<keyword evidence="2" id="KW-1185">Reference proteome</keyword>
<evidence type="ECO:0000313" key="1">
    <source>
        <dbReference type="EMBL" id="KAG0416572.1"/>
    </source>
</evidence>
<proteinExistence type="predicted"/>
<evidence type="ECO:0000313" key="2">
    <source>
        <dbReference type="Proteomes" id="UP000805193"/>
    </source>
</evidence>
<dbReference type="Proteomes" id="UP000805193">
    <property type="component" value="Unassembled WGS sequence"/>
</dbReference>
<feature type="non-terminal residue" evidence="1">
    <location>
        <position position="88"/>
    </location>
</feature>
<protein>
    <submittedName>
        <fullName evidence="1">Uncharacterized protein</fullName>
    </submittedName>
</protein>
<gene>
    <name evidence="1" type="ORF">HPB47_006302</name>
</gene>
<comment type="caution">
    <text evidence="1">The sequence shown here is derived from an EMBL/GenBank/DDBJ whole genome shotgun (WGS) entry which is preliminary data.</text>
</comment>
<dbReference type="EMBL" id="JABSTQ010010941">
    <property type="protein sequence ID" value="KAG0416572.1"/>
    <property type="molecule type" value="Genomic_DNA"/>
</dbReference>
<name>A0AC60PAS4_IXOPE</name>
<organism evidence="1 2">
    <name type="scientific">Ixodes persulcatus</name>
    <name type="common">Taiga tick</name>
    <dbReference type="NCBI Taxonomy" id="34615"/>
    <lineage>
        <taxon>Eukaryota</taxon>
        <taxon>Metazoa</taxon>
        <taxon>Ecdysozoa</taxon>
        <taxon>Arthropoda</taxon>
        <taxon>Chelicerata</taxon>
        <taxon>Arachnida</taxon>
        <taxon>Acari</taxon>
        <taxon>Parasitiformes</taxon>
        <taxon>Ixodida</taxon>
        <taxon>Ixodoidea</taxon>
        <taxon>Ixodidae</taxon>
        <taxon>Ixodinae</taxon>
        <taxon>Ixodes</taxon>
    </lineage>
</organism>
<accession>A0AC60PAS4</accession>
<sequence length="88" mass="9829">MVYVNNFHQGENWLQGVIIARAGQVSYRVRAKTPGGTFVWRRHLNHLRECASTVPDMGDYELMLPCLGPPDRVSELASDSAATEADVR</sequence>
<reference evidence="1 2" key="1">
    <citation type="journal article" date="2020" name="Cell">
        <title>Large-Scale Comparative Analyses of Tick Genomes Elucidate Their Genetic Diversity and Vector Capacities.</title>
        <authorList>
            <consortium name="Tick Genome and Microbiome Consortium (TIGMIC)"/>
            <person name="Jia N."/>
            <person name="Wang J."/>
            <person name="Shi W."/>
            <person name="Du L."/>
            <person name="Sun Y."/>
            <person name="Zhan W."/>
            <person name="Jiang J.F."/>
            <person name="Wang Q."/>
            <person name="Zhang B."/>
            <person name="Ji P."/>
            <person name="Bell-Sakyi L."/>
            <person name="Cui X.M."/>
            <person name="Yuan T.T."/>
            <person name="Jiang B.G."/>
            <person name="Yang W.F."/>
            <person name="Lam T.T."/>
            <person name="Chang Q.C."/>
            <person name="Ding S.J."/>
            <person name="Wang X.J."/>
            <person name="Zhu J.G."/>
            <person name="Ruan X.D."/>
            <person name="Zhao L."/>
            <person name="Wei J.T."/>
            <person name="Ye R.Z."/>
            <person name="Que T.C."/>
            <person name="Du C.H."/>
            <person name="Zhou Y.H."/>
            <person name="Cheng J.X."/>
            <person name="Dai P.F."/>
            <person name="Guo W.B."/>
            <person name="Han X.H."/>
            <person name="Huang E.J."/>
            <person name="Li L.F."/>
            <person name="Wei W."/>
            <person name="Gao Y.C."/>
            <person name="Liu J.Z."/>
            <person name="Shao H.Z."/>
            <person name="Wang X."/>
            <person name="Wang C.C."/>
            <person name="Yang T.C."/>
            <person name="Huo Q.B."/>
            <person name="Li W."/>
            <person name="Chen H.Y."/>
            <person name="Chen S.E."/>
            <person name="Zhou L.G."/>
            <person name="Ni X.B."/>
            <person name="Tian J.H."/>
            <person name="Sheng Y."/>
            <person name="Liu T."/>
            <person name="Pan Y.S."/>
            <person name="Xia L.Y."/>
            <person name="Li J."/>
            <person name="Zhao F."/>
            <person name="Cao W.C."/>
        </authorList>
    </citation>
    <scope>NUCLEOTIDE SEQUENCE [LARGE SCALE GENOMIC DNA]</scope>
    <source>
        <strain evidence="1">Iper-2018</strain>
    </source>
</reference>